<dbReference type="CDD" id="cd12835">
    <property type="entry name" value="EcCorA-like_1"/>
    <property type="match status" value="1"/>
</dbReference>
<accession>A0A1Q2M2A6</accession>
<dbReference type="Gene3D" id="3.30.460.20">
    <property type="entry name" value="CorA soluble domain-like"/>
    <property type="match status" value="1"/>
</dbReference>
<feature type="transmembrane region" description="Helical" evidence="13">
    <location>
        <begin position="291"/>
        <end position="311"/>
    </location>
</feature>
<comment type="catalytic activity">
    <reaction evidence="12">
        <text>Mg(2+)(in) = Mg(2+)(out)</text>
        <dbReference type="Rhea" id="RHEA:29827"/>
        <dbReference type="ChEBI" id="CHEBI:18420"/>
    </reaction>
</comment>
<comment type="subcellular location">
    <subcellularLocation>
        <location evidence="1">Cell inner membrane</location>
        <topology evidence="1">Multi-pass membrane protein</topology>
    </subcellularLocation>
    <subcellularLocation>
        <location evidence="13">Membrane</location>
        <topology evidence="13">Multi-pass membrane protein</topology>
    </subcellularLocation>
</comment>
<evidence type="ECO:0000256" key="10">
    <source>
        <dbReference type="ARBA" id="ARBA00023065"/>
    </source>
</evidence>
<name>A0A1Q2M2A6_9GAMM</name>
<dbReference type="InterPro" id="IPR004488">
    <property type="entry name" value="Mg/Co-transport_prot_CorA"/>
</dbReference>
<keyword evidence="6" id="KW-0997">Cell inner membrane</keyword>
<dbReference type="AlphaFoldDB" id="A0A1Q2M2A6"/>
<keyword evidence="11 13" id="KW-0472">Membrane</keyword>
<dbReference type="GO" id="GO:0015095">
    <property type="term" value="F:magnesium ion transmembrane transporter activity"/>
    <property type="evidence" value="ECO:0007669"/>
    <property type="project" value="UniProtKB-UniRule"/>
</dbReference>
<dbReference type="GO" id="GO:0005886">
    <property type="term" value="C:plasma membrane"/>
    <property type="evidence" value="ECO:0007669"/>
    <property type="project" value="UniProtKB-SubCell"/>
</dbReference>
<organism evidence="14 15">
    <name type="scientific">Microbulbifer agarilyticus</name>
    <dbReference type="NCBI Taxonomy" id="260552"/>
    <lineage>
        <taxon>Bacteria</taxon>
        <taxon>Pseudomonadati</taxon>
        <taxon>Pseudomonadota</taxon>
        <taxon>Gammaproteobacteria</taxon>
        <taxon>Cellvibrionales</taxon>
        <taxon>Microbulbiferaceae</taxon>
        <taxon>Microbulbifer</taxon>
    </lineage>
</organism>
<dbReference type="RefSeq" id="WP_077400729.1">
    <property type="nucleotide sequence ID" value="NZ_CP019650.1"/>
</dbReference>
<dbReference type="eggNOG" id="COG0598">
    <property type="taxonomic scope" value="Bacteria"/>
</dbReference>
<dbReference type="SUPFAM" id="SSF143865">
    <property type="entry name" value="CorA soluble domain-like"/>
    <property type="match status" value="1"/>
</dbReference>
<proteinExistence type="inferred from homology"/>
<sequence length="317" mass="36793">MLRLFQIQHGKINETYSGSDYRSQPLEDAAWIDLQEPEEEERDLLEQLLRTELPESDDVDELESSARYFVDSAGIHVHSLYLTQSEGRHDTATAAFILQPKRLITVRDTELADFRLLRMRARRNQVEAHNAQELLIQLFEQKVENLADALEDNYLKLGEVSHLVLEEEEGNLEDAIDHLAKLEDSNGKIRLCLMDTQRSIAFLQRHLKDDQELREDCWGILRDIDTLMSHTTFLFEKINFLMDSTQGFISIEQNKIIKIFSIAAVVFLPPTMVASIYGMNFENMPELQWLLGYPWALLLMLLAGMAPYLYFKKKGWL</sequence>
<feature type="transmembrane region" description="Helical" evidence="13">
    <location>
        <begin position="259"/>
        <end position="279"/>
    </location>
</feature>
<evidence type="ECO:0000256" key="2">
    <source>
        <dbReference type="ARBA" id="ARBA00009765"/>
    </source>
</evidence>
<dbReference type="KEGG" id="maga:Mag101_03285"/>
<dbReference type="InterPro" id="IPR002523">
    <property type="entry name" value="MgTranspt_CorA/ZnTranspt_ZntB"/>
</dbReference>
<dbReference type="InterPro" id="IPR045861">
    <property type="entry name" value="CorA_cytoplasmic_dom"/>
</dbReference>
<dbReference type="GO" id="GO:0015087">
    <property type="term" value="F:cobalt ion transmembrane transporter activity"/>
    <property type="evidence" value="ECO:0007669"/>
    <property type="project" value="UniProtKB-UniRule"/>
</dbReference>
<dbReference type="Proteomes" id="UP000188219">
    <property type="component" value="Chromosome"/>
</dbReference>
<dbReference type="NCBIfam" id="TIGR00383">
    <property type="entry name" value="corA"/>
    <property type="match status" value="1"/>
</dbReference>
<evidence type="ECO:0000256" key="8">
    <source>
        <dbReference type="ARBA" id="ARBA00022842"/>
    </source>
</evidence>
<evidence type="ECO:0000256" key="1">
    <source>
        <dbReference type="ARBA" id="ARBA00004429"/>
    </source>
</evidence>
<evidence type="ECO:0000313" key="15">
    <source>
        <dbReference type="Proteomes" id="UP000188219"/>
    </source>
</evidence>
<dbReference type="GO" id="GO:0015099">
    <property type="term" value="F:nickel cation transmembrane transporter activity"/>
    <property type="evidence" value="ECO:0007669"/>
    <property type="project" value="TreeGrafter"/>
</dbReference>
<dbReference type="InterPro" id="IPR050829">
    <property type="entry name" value="CorA_MIT"/>
</dbReference>
<evidence type="ECO:0000256" key="7">
    <source>
        <dbReference type="ARBA" id="ARBA00022692"/>
    </source>
</evidence>
<keyword evidence="7 13" id="KW-0812">Transmembrane</keyword>
<keyword evidence="8 13" id="KW-0460">Magnesium</keyword>
<dbReference type="OrthoDB" id="9803416at2"/>
<evidence type="ECO:0000256" key="12">
    <source>
        <dbReference type="ARBA" id="ARBA00034269"/>
    </source>
</evidence>
<evidence type="ECO:0000256" key="9">
    <source>
        <dbReference type="ARBA" id="ARBA00022989"/>
    </source>
</evidence>
<evidence type="ECO:0000256" key="13">
    <source>
        <dbReference type="RuleBase" id="RU362010"/>
    </source>
</evidence>
<evidence type="ECO:0000256" key="4">
    <source>
        <dbReference type="ARBA" id="ARBA00022448"/>
    </source>
</evidence>
<dbReference type="PANTHER" id="PTHR47685:SF1">
    <property type="entry name" value="MAGNESIUM TRANSPORT PROTEIN CORA"/>
    <property type="match status" value="1"/>
</dbReference>
<dbReference type="FunFam" id="1.20.58.340:FF:000001">
    <property type="entry name" value="Magnesium transport protein CorA"/>
    <property type="match status" value="1"/>
</dbReference>
<keyword evidence="5 13" id="KW-1003">Cell membrane</keyword>
<keyword evidence="15" id="KW-1185">Reference proteome</keyword>
<protein>
    <recommendedName>
        <fullName evidence="3 13">Magnesium transport protein CorA</fullName>
    </recommendedName>
</protein>
<comment type="similarity">
    <text evidence="2 13">Belongs to the CorA metal ion transporter (MIT) (TC 1.A.35) family.</text>
</comment>
<evidence type="ECO:0000256" key="5">
    <source>
        <dbReference type="ARBA" id="ARBA00022475"/>
    </source>
</evidence>
<evidence type="ECO:0000256" key="3">
    <source>
        <dbReference type="ARBA" id="ARBA00019439"/>
    </source>
</evidence>
<dbReference type="PANTHER" id="PTHR47685">
    <property type="entry name" value="MAGNESIUM TRANSPORT PROTEIN CORA"/>
    <property type="match status" value="1"/>
</dbReference>
<keyword evidence="4 13" id="KW-0813">Transport</keyword>
<keyword evidence="10 13" id="KW-0406">Ion transport</keyword>
<reference evidence="14" key="1">
    <citation type="submission" date="2017-02" db="EMBL/GenBank/DDBJ databases">
        <title>Genome of Microbulbifer agarilyticus GP101.</title>
        <authorList>
            <person name="Jung J."/>
            <person name="Bae S.S."/>
            <person name="Baek K."/>
        </authorList>
    </citation>
    <scope>NUCLEOTIDE SEQUENCE [LARGE SCALE GENOMIC DNA]</scope>
    <source>
        <strain evidence="14">GP101</strain>
    </source>
</reference>
<dbReference type="STRING" id="260552.Mag101_03285"/>
<dbReference type="InterPro" id="IPR045863">
    <property type="entry name" value="CorA_TM1_TM2"/>
</dbReference>
<dbReference type="SUPFAM" id="SSF144083">
    <property type="entry name" value="Magnesium transport protein CorA, transmembrane region"/>
    <property type="match status" value="1"/>
</dbReference>
<evidence type="ECO:0000313" key="14">
    <source>
        <dbReference type="EMBL" id="AQQ66769.1"/>
    </source>
</evidence>
<dbReference type="Pfam" id="PF01544">
    <property type="entry name" value="CorA"/>
    <property type="match status" value="1"/>
</dbReference>
<keyword evidence="9 13" id="KW-1133">Transmembrane helix</keyword>
<dbReference type="EMBL" id="CP019650">
    <property type="protein sequence ID" value="AQQ66769.1"/>
    <property type="molecule type" value="Genomic_DNA"/>
</dbReference>
<evidence type="ECO:0000256" key="6">
    <source>
        <dbReference type="ARBA" id="ARBA00022519"/>
    </source>
</evidence>
<gene>
    <name evidence="13" type="primary">corA</name>
    <name evidence="14" type="ORF">Mag101_03285</name>
</gene>
<dbReference type="Gene3D" id="1.20.58.340">
    <property type="entry name" value="Magnesium transport protein CorA, transmembrane region"/>
    <property type="match status" value="1"/>
</dbReference>
<comment type="function">
    <text evidence="13">Mediates influx of magnesium ions.</text>
</comment>
<evidence type="ECO:0000256" key="11">
    <source>
        <dbReference type="ARBA" id="ARBA00023136"/>
    </source>
</evidence>